<dbReference type="InterPro" id="IPR048375">
    <property type="entry name" value="YtxK-like_N"/>
</dbReference>
<evidence type="ECO:0000313" key="4">
    <source>
        <dbReference type="EMBL" id="KOY76576.1"/>
    </source>
</evidence>
<dbReference type="GO" id="GO:0032259">
    <property type="term" value="P:methylation"/>
    <property type="evidence" value="ECO:0007669"/>
    <property type="project" value="UniProtKB-KW"/>
</dbReference>
<dbReference type="RefSeq" id="WP_034532193.1">
    <property type="nucleotide sequence ID" value="NZ_CP012920.1"/>
</dbReference>
<dbReference type="Proteomes" id="UP000067203">
    <property type="component" value="Chromosome"/>
</dbReference>
<feature type="domain" description="YtxK-like N-terminal helical" evidence="2">
    <location>
        <begin position="8"/>
        <end position="89"/>
    </location>
</feature>
<dbReference type="OrthoDB" id="9788159at2"/>
<dbReference type="Gene3D" id="3.40.50.150">
    <property type="entry name" value="Vaccinia Virus protein VP39"/>
    <property type="match status" value="1"/>
</dbReference>
<keyword evidence="8" id="KW-1185">Reference proteome</keyword>
<evidence type="ECO:0000313" key="3">
    <source>
        <dbReference type="EMBL" id="ALJ32013.1"/>
    </source>
</evidence>
<dbReference type="Proteomes" id="UP000037749">
    <property type="component" value="Unassembled WGS sequence"/>
</dbReference>
<evidence type="ECO:0000259" key="2">
    <source>
        <dbReference type="Pfam" id="PF21106"/>
    </source>
</evidence>
<dbReference type="GO" id="GO:0003677">
    <property type="term" value="F:DNA binding"/>
    <property type="evidence" value="ECO:0007669"/>
    <property type="project" value="InterPro"/>
</dbReference>
<evidence type="ECO:0000313" key="9">
    <source>
        <dbReference type="Proteomes" id="UP000050269"/>
    </source>
</evidence>
<dbReference type="PANTHER" id="PTHR41313:SF1">
    <property type="entry name" value="DNA METHYLASE ADENINE-SPECIFIC DOMAIN-CONTAINING PROTEIN"/>
    <property type="match status" value="1"/>
</dbReference>
<name>A0A0M9DFY9_9LACO</name>
<evidence type="ECO:0000313" key="8">
    <source>
        <dbReference type="Proteomes" id="UP000037778"/>
    </source>
</evidence>
<dbReference type="InterPro" id="IPR029063">
    <property type="entry name" value="SAM-dependent_MTases_sf"/>
</dbReference>
<dbReference type="PATRIC" id="fig|148814.11.peg.526"/>
<dbReference type="EMBL" id="JXCZ01000015">
    <property type="protein sequence ID" value="KOY79396.1"/>
    <property type="molecule type" value="Genomic_DNA"/>
</dbReference>
<dbReference type="PANTHER" id="PTHR41313">
    <property type="entry name" value="ADENINE-SPECIFIC METHYLTRANSFERASE"/>
    <property type="match status" value="1"/>
</dbReference>
<dbReference type="AlphaFoldDB" id="A0A0M9DFY9"/>
<dbReference type="Proteomes" id="UP000050269">
    <property type="component" value="Unassembled WGS sequence"/>
</dbReference>
<dbReference type="Proteomes" id="UP000037778">
    <property type="component" value="Unassembled WGS sequence"/>
</dbReference>
<feature type="domain" description="DNA methylase adenine-specific" evidence="1">
    <location>
        <begin position="98"/>
        <end position="308"/>
    </location>
</feature>
<proteinExistence type="predicted"/>
<accession>A0A0M9DFY9</accession>
<evidence type="ECO:0000313" key="7">
    <source>
        <dbReference type="Proteomes" id="UP000037749"/>
    </source>
</evidence>
<gene>
    <name evidence="3" type="ORF">APS55_07280</name>
    <name evidence="4" type="ORF">RZ71_13740</name>
    <name evidence="5" type="ORF">RZ72_05380</name>
    <name evidence="6" type="ORF">RZ78_10390</name>
</gene>
<dbReference type="EMBL" id="JXCY01000005">
    <property type="protein sequence ID" value="KOY76576.1"/>
    <property type="molecule type" value="Genomic_DNA"/>
</dbReference>
<dbReference type="KEGG" id="lku:APS55_07280"/>
<dbReference type="PIRSF" id="PIRSF026567">
    <property type="entry name" value="Adenine_mtase_bact_prd"/>
    <property type="match status" value="1"/>
</dbReference>
<dbReference type="InterPro" id="IPR052933">
    <property type="entry name" value="DNA_Protect_Modify"/>
</dbReference>
<reference evidence="10" key="2">
    <citation type="submission" date="2015-10" db="EMBL/GenBank/DDBJ databases">
        <title>Bioinformatic analysis of the first complete genome sequence of Lactobacillus kunkeei strain MP2, an Apis mellifera gut isolate.</title>
        <authorList>
            <person name="Asenjo F."/>
            <person name="Olmos A."/>
            <person name="Henriquez-Piskulich P."/>
            <person name="Aldea P."/>
            <person name="Ugalde J.A."/>
            <person name="Trombert A.N."/>
        </authorList>
    </citation>
    <scope>NUCLEOTIDE SEQUENCE [LARGE SCALE GENOMIC DNA]</scope>
    <source>
        <strain evidence="10">MP2</strain>
    </source>
</reference>
<dbReference type="SUPFAM" id="SSF53335">
    <property type="entry name" value="S-adenosyl-L-methionine-dependent methyltransferases"/>
    <property type="match status" value="1"/>
</dbReference>
<dbReference type="Pfam" id="PF21106">
    <property type="entry name" value="YtxK_like"/>
    <property type="match status" value="1"/>
</dbReference>
<evidence type="ECO:0000313" key="5">
    <source>
        <dbReference type="EMBL" id="KOY79396.1"/>
    </source>
</evidence>
<organism evidence="5 7">
    <name type="scientific">Apilactobacillus kunkeei</name>
    <dbReference type="NCBI Taxonomy" id="148814"/>
    <lineage>
        <taxon>Bacteria</taxon>
        <taxon>Bacillati</taxon>
        <taxon>Bacillota</taxon>
        <taxon>Bacilli</taxon>
        <taxon>Lactobacillales</taxon>
        <taxon>Lactobacillaceae</taxon>
        <taxon>Apilactobacillus</taxon>
    </lineage>
</organism>
<evidence type="ECO:0000313" key="10">
    <source>
        <dbReference type="Proteomes" id="UP000067203"/>
    </source>
</evidence>
<dbReference type="InterPro" id="IPR016843">
    <property type="entry name" value="S-AdoMet-dep_Ade-MeTrfase_prd"/>
</dbReference>
<reference evidence="3 10" key="3">
    <citation type="journal article" date="2016" name="PeerJ">
        <title>Genome sequencing and analysis of the first complete genome of Lactobacillus kunkeei strain MP2, an Apis mellifera gut isolate.</title>
        <authorList>
            <person name="Asenjo F."/>
            <person name="Olmos A."/>
            <person name="Henriquez-Piskulich P."/>
            <person name="Polanco V."/>
            <person name="Aldea P."/>
            <person name="Ugalde J.A."/>
            <person name="Trombert A.N."/>
        </authorList>
    </citation>
    <scope>NUCLEOTIDE SEQUENCE [LARGE SCALE GENOMIC DNA]</scope>
    <source>
        <strain evidence="3 10">MP2</strain>
    </source>
</reference>
<sequence>MLTEKDTETLFKVFNSSAEILKDKLGVSYLDAFIETGDNLINDGQVHVEDGIPDSDTVSKLEGLYRDVDYQSMDAETVRKAIQICMIKATKEDAIQANHQITPDTIASIMGYLVIRLVKNAKHLQILDLSVGMGNLLTTVMNQLKDAVKDIDLHAIGIDNDDSMLAVSSISTQMQRNDKNTELIYQDSVANILVDDADLVISDLPIGYYPIDENTTNYKTRSTDGHSYAHHLLIEQGMNHIKPGGYGVFLVPSNIFNTPESKSLLKWIQDNAYLQALLNLPKEIFNNANAQKAILILQKHGEDAHQVEKIMIGEFPSFNEVSAFQKFLAELVEWEEKDLLSKKS</sequence>
<dbReference type="Pfam" id="PF02384">
    <property type="entry name" value="N6_Mtase"/>
    <property type="match status" value="1"/>
</dbReference>
<keyword evidence="5" id="KW-0489">Methyltransferase</keyword>
<evidence type="ECO:0000259" key="1">
    <source>
        <dbReference type="Pfam" id="PF02384"/>
    </source>
</evidence>
<dbReference type="EMBL" id="JXDF01000014">
    <property type="protein sequence ID" value="KPN83021.1"/>
    <property type="molecule type" value="Genomic_DNA"/>
</dbReference>
<dbReference type="EMBL" id="CP012920">
    <property type="protein sequence ID" value="ALJ32013.1"/>
    <property type="molecule type" value="Genomic_DNA"/>
</dbReference>
<dbReference type="Gene3D" id="1.10.150.470">
    <property type="match status" value="1"/>
</dbReference>
<keyword evidence="5" id="KW-0808">Transferase</keyword>
<reference evidence="7 8" key="1">
    <citation type="journal article" date="2015" name="Genome Biol. Evol.">
        <title>Functionally Structured Genomes in Lactobacillus kunkeei Colonizing the Honey Crop and Food Products of Honeybees and Stingless Bees.</title>
        <authorList>
            <person name="Tamarit D."/>
            <person name="Ellegaard K.M."/>
            <person name="Wikander J."/>
            <person name="Olofsson T."/>
            <person name="Vasquez A."/>
            <person name="Andersson S.G."/>
        </authorList>
    </citation>
    <scope>NUCLEOTIDE SEQUENCE [LARGE SCALE GENOMIC DNA]</scope>
    <source>
        <strain evidence="4 8">LAko</strain>
        <strain evidence="5 7">LAla</strain>
        <strain evidence="6 9">LMbo</strain>
    </source>
</reference>
<evidence type="ECO:0000313" key="6">
    <source>
        <dbReference type="EMBL" id="KPN83021.1"/>
    </source>
</evidence>
<protein>
    <submittedName>
        <fullName evidence="5">Adenine-specific DNA methylase</fullName>
    </submittedName>
    <submittedName>
        <fullName evidence="3">DNA methyltransferase</fullName>
    </submittedName>
</protein>
<dbReference type="InterPro" id="IPR003356">
    <property type="entry name" value="DNA_methylase_A-5"/>
</dbReference>
<dbReference type="GO" id="GO:0008170">
    <property type="term" value="F:N-methyltransferase activity"/>
    <property type="evidence" value="ECO:0007669"/>
    <property type="project" value="InterPro"/>
</dbReference>